<dbReference type="EMBL" id="NIHT01000024">
    <property type="protein sequence ID" value="PLT72303.1"/>
    <property type="molecule type" value="Genomic_DNA"/>
</dbReference>
<protein>
    <recommendedName>
        <fullName evidence="3">Head-tail adaptor protein</fullName>
    </recommendedName>
</protein>
<reference evidence="1 2" key="1">
    <citation type="journal article" date="2017" name="Genome Med.">
        <title>A novel Ruminococcus gnavus clade enriched in inflammatory bowel disease patients.</title>
        <authorList>
            <person name="Hall A.B."/>
            <person name="Yassour M."/>
            <person name="Sauk J."/>
            <person name="Garner A."/>
            <person name="Jiang X."/>
            <person name="Arthur T."/>
            <person name="Lagoudas G.K."/>
            <person name="Vatanen T."/>
            <person name="Fornelos N."/>
            <person name="Wilson R."/>
            <person name="Bertha M."/>
            <person name="Cohen M."/>
            <person name="Garber J."/>
            <person name="Khalili H."/>
            <person name="Gevers D."/>
            <person name="Ananthakrishnan A.N."/>
            <person name="Kugathasan S."/>
            <person name="Lander E.S."/>
            <person name="Blainey P."/>
            <person name="Vlamakis H."/>
            <person name="Xavier R.J."/>
            <person name="Huttenhower C."/>
        </authorList>
    </citation>
    <scope>NUCLEOTIDE SEQUENCE [LARGE SCALE GENOMIC DNA]</scope>
    <source>
        <strain evidence="1 2">RJX1125</strain>
    </source>
</reference>
<evidence type="ECO:0008006" key="3">
    <source>
        <dbReference type="Google" id="ProtNLM"/>
    </source>
</evidence>
<sequence>MRYDKAVYFQAVEHGAYNPDTGDYADDHVTEVKKYGSVSDTGTETMNLIYGSIKQGSLTIQLQTHYTETFHRIRVGRKVYRVDFERKLRTKHVFVVSEVQSGRN</sequence>
<dbReference type="AlphaFoldDB" id="A0A2N5PAY9"/>
<name>A0A2N5PAY9_MEDGN</name>
<comment type="caution">
    <text evidence="1">The sequence shown here is derived from an EMBL/GenBank/DDBJ whole genome shotgun (WGS) entry which is preliminary data.</text>
</comment>
<organism evidence="1 2">
    <name type="scientific">Mediterraneibacter gnavus</name>
    <name type="common">Ruminococcus gnavus</name>
    <dbReference type="NCBI Taxonomy" id="33038"/>
    <lineage>
        <taxon>Bacteria</taxon>
        <taxon>Bacillati</taxon>
        <taxon>Bacillota</taxon>
        <taxon>Clostridia</taxon>
        <taxon>Lachnospirales</taxon>
        <taxon>Lachnospiraceae</taxon>
        <taxon>Mediterraneibacter</taxon>
    </lineage>
</organism>
<proteinExistence type="predicted"/>
<dbReference type="Proteomes" id="UP000235093">
    <property type="component" value="Unassembled WGS sequence"/>
</dbReference>
<gene>
    <name evidence="1" type="ORF">CDL23_13220</name>
</gene>
<evidence type="ECO:0000313" key="1">
    <source>
        <dbReference type="EMBL" id="PLT72303.1"/>
    </source>
</evidence>
<dbReference type="RefSeq" id="WP_101884212.1">
    <property type="nucleotide sequence ID" value="NZ_NIHT01000024.1"/>
</dbReference>
<evidence type="ECO:0000313" key="2">
    <source>
        <dbReference type="Proteomes" id="UP000235093"/>
    </source>
</evidence>
<accession>A0A2N5PAY9</accession>